<feature type="compositionally biased region" description="Acidic residues" evidence="5">
    <location>
        <begin position="160"/>
        <end position="169"/>
    </location>
</feature>
<comment type="subcellular location">
    <subcellularLocation>
        <location evidence="2">Chromosome</location>
    </subcellularLocation>
    <subcellularLocation>
        <location evidence="1">Nucleus</location>
    </subcellularLocation>
</comment>
<keyword evidence="3" id="KW-0158">Chromosome</keyword>
<dbReference type="GO" id="GO:0046982">
    <property type="term" value="F:protein heterodimerization activity"/>
    <property type="evidence" value="ECO:0007669"/>
    <property type="project" value="InterPro"/>
</dbReference>
<feature type="domain" description="CENP-T/Histone H4 histone fold" evidence="6">
    <location>
        <begin position="451"/>
        <end position="483"/>
    </location>
</feature>
<dbReference type="CDD" id="cd22920">
    <property type="entry name" value="HFD_CENP-T"/>
    <property type="match status" value="1"/>
</dbReference>
<evidence type="ECO:0000256" key="4">
    <source>
        <dbReference type="ARBA" id="ARBA00023242"/>
    </source>
</evidence>
<dbReference type="AlphaFoldDB" id="A0A9W9LLZ2"/>
<accession>A0A9W9LLZ2</accession>
<dbReference type="EMBL" id="JAPQKO010000005">
    <property type="protein sequence ID" value="KAJ5162349.1"/>
    <property type="molecule type" value="Genomic_DNA"/>
</dbReference>
<organism evidence="7 8">
    <name type="scientific">Penicillium capsulatum</name>
    <dbReference type="NCBI Taxonomy" id="69766"/>
    <lineage>
        <taxon>Eukaryota</taxon>
        <taxon>Fungi</taxon>
        <taxon>Dikarya</taxon>
        <taxon>Ascomycota</taxon>
        <taxon>Pezizomycotina</taxon>
        <taxon>Eurotiomycetes</taxon>
        <taxon>Eurotiomycetidae</taxon>
        <taxon>Eurotiales</taxon>
        <taxon>Aspergillaceae</taxon>
        <taxon>Penicillium</taxon>
    </lineage>
</organism>
<dbReference type="GO" id="GO:0000712">
    <property type="term" value="P:resolution of meiotic recombination intermediates"/>
    <property type="evidence" value="ECO:0007669"/>
    <property type="project" value="TreeGrafter"/>
</dbReference>
<dbReference type="Pfam" id="PF15511">
    <property type="entry name" value="CENP-T_C"/>
    <property type="match status" value="2"/>
</dbReference>
<dbReference type="InterPro" id="IPR009072">
    <property type="entry name" value="Histone-fold"/>
</dbReference>
<feature type="domain" description="CENP-T/Histone H4 histone fold" evidence="6">
    <location>
        <begin position="360"/>
        <end position="437"/>
    </location>
</feature>
<evidence type="ECO:0000259" key="6">
    <source>
        <dbReference type="Pfam" id="PF15511"/>
    </source>
</evidence>
<feature type="compositionally biased region" description="Polar residues" evidence="5">
    <location>
        <begin position="12"/>
        <end position="30"/>
    </location>
</feature>
<comment type="caution">
    <text evidence="7">The sequence shown here is derived from an EMBL/GenBank/DDBJ whole genome shotgun (WGS) entry which is preliminary data.</text>
</comment>
<evidence type="ECO:0000256" key="2">
    <source>
        <dbReference type="ARBA" id="ARBA00004286"/>
    </source>
</evidence>
<feature type="compositionally biased region" description="Low complexity" evidence="5">
    <location>
        <begin position="118"/>
        <end position="134"/>
    </location>
</feature>
<evidence type="ECO:0000256" key="1">
    <source>
        <dbReference type="ARBA" id="ARBA00004123"/>
    </source>
</evidence>
<gene>
    <name evidence="7" type="ORF">N7492_007741</name>
</gene>
<dbReference type="Gene3D" id="1.10.20.10">
    <property type="entry name" value="Histone, subunit A"/>
    <property type="match status" value="1"/>
</dbReference>
<reference evidence="7" key="1">
    <citation type="submission" date="2022-11" db="EMBL/GenBank/DDBJ databases">
        <authorList>
            <person name="Petersen C."/>
        </authorList>
    </citation>
    <scope>NUCLEOTIDE SEQUENCE</scope>
    <source>
        <strain evidence="7">IBT 21917</strain>
    </source>
</reference>
<protein>
    <recommendedName>
        <fullName evidence="6">CENP-T/Histone H4 histone fold domain-containing protein</fullName>
    </recommendedName>
</protein>
<dbReference type="OrthoDB" id="10071681at2759"/>
<dbReference type="PANTHER" id="PTHR22980:SF5">
    <property type="entry name" value="CENP-T_HISTONE H4 HISTONE FOLD DOMAIN-CONTAINING PROTEIN"/>
    <property type="match status" value="1"/>
</dbReference>
<dbReference type="InterPro" id="IPR035425">
    <property type="entry name" value="CENP-T/H4_C"/>
</dbReference>
<feature type="region of interest" description="Disordered" evidence="5">
    <location>
        <begin position="239"/>
        <end position="259"/>
    </location>
</feature>
<keyword evidence="4" id="KW-0539">Nucleus</keyword>
<dbReference type="GO" id="GO:0071821">
    <property type="term" value="C:FANCM-MHF complex"/>
    <property type="evidence" value="ECO:0007669"/>
    <property type="project" value="TreeGrafter"/>
</dbReference>
<name>A0A9W9LLZ2_9EURO</name>
<feature type="compositionally biased region" description="Acidic residues" evidence="5">
    <location>
        <begin position="135"/>
        <end position="147"/>
    </location>
</feature>
<dbReference type="PANTHER" id="PTHR22980">
    <property type="entry name" value="CORTISTATIN"/>
    <property type="match status" value="1"/>
</dbReference>
<dbReference type="SUPFAM" id="SSF47113">
    <property type="entry name" value="Histone-fold"/>
    <property type="match status" value="1"/>
</dbReference>
<proteinExistence type="predicted"/>
<feature type="compositionally biased region" description="Basic and acidic residues" evidence="5">
    <location>
        <begin position="1"/>
        <end position="11"/>
    </location>
</feature>
<evidence type="ECO:0000256" key="5">
    <source>
        <dbReference type="SAM" id="MobiDB-lite"/>
    </source>
</evidence>
<evidence type="ECO:0000313" key="8">
    <source>
        <dbReference type="Proteomes" id="UP001146351"/>
    </source>
</evidence>
<feature type="region of interest" description="Disordered" evidence="5">
    <location>
        <begin position="116"/>
        <end position="183"/>
    </location>
</feature>
<dbReference type="GO" id="GO:0005694">
    <property type="term" value="C:chromosome"/>
    <property type="evidence" value="ECO:0007669"/>
    <property type="project" value="UniProtKB-SubCell"/>
</dbReference>
<feature type="compositionally biased region" description="Polar residues" evidence="5">
    <location>
        <begin position="51"/>
        <end position="61"/>
    </location>
</feature>
<evidence type="ECO:0000313" key="7">
    <source>
        <dbReference type="EMBL" id="KAJ5162349.1"/>
    </source>
</evidence>
<feature type="region of interest" description="Disordered" evidence="5">
    <location>
        <begin position="1"/>
        <end position="102"/>
    </location>
</feature>
<feature type="compositionally biased region" description="Low complexity" evidence="5">
    <location>
        <begin position="65"/>
        <end position="77"/>
    </location>
</feature>
<dbReference type="Proteomes" id="UP001146351">
    <property type="component" value="Unassembled WGS sequence"/>
</dbReference>
<sequence length="484" mass="52829">MSTPNSRDRRSLGNSGVGTSTPSGETTLTGLQRLPGHTRFPLTPSRFVSAATPSAQRSASRFTPRGRPAAAPATPHALRARQQRAANTPGRDRRRSGRMQRETVFDVLKNLGKTLAPVSQPIQSSPQEQSIQVEDPIDEIEELDNEPEVAPPRLSLPIQEVEDESEEASPEMRPPRLSIPFEDDDITYRSVEYPRRDLADRDRDRLSMMSRGALGRISEDFGDTRLESDFDVGEETGIVDDDEDAQEETMISGGDFDRGGETEDLGRFHFDLNFPSPTAAPVEDPSDGPLGEMEAFELAAPDILPVPRSVSPDDDAGGDFGLGLDLAPAVSPSESPGDIGGGLRDEGPAIQGKQKKLSRHGIPVPNLPAGVVKKLATRFAPTRGGSKAKINKSTMAAIEQASLWFFEQASQDLGAYSKHAGRKTIDESDVMTLMRRSVHGAQSRRNIADFDRQRHINNSTTVFSLAQKHLPKELQQDMRLAMPP</sequence>
<reference evidence="7" key="2">
    <citation type="journal article" date="2023" name="IMA Fungus">
        <title>Comparative genomic study of the Penicillium genus elucidates a diverse pangenome and 15 lateral gene transfer events.</title>
        <authorList>
            <person name="Petersen C."/>
            <person name="Sorensen T."/>
            <person name="Nielsen M.R."/>
            <person name="Sondergaard T.E."/>
            <person name="Sorensen J.L."/>
            <person name="Fitzpatrick D.A."/>
            <person name="Frisvad J.C."/>
            <person name="Nielsen K.L."/>
        </authorList>
    </citation>
    <scope>NUCLEOTIDE SEQUENCE</scope>
    <source>
        <strain evidence="7">IBT 21917</strain>
    </source>
</reference>
<keyword evidence="8" id="KW-1185">Reference proteome</keyword>
<dbReference type="GO" id="GO:0003682">
    <property type="term" value="F:chromatin binding"/>
    <property type="evidence" value="ECO:0007669"/>
    <property type="project" value="TreeGrafter"/>
</dbReference>
<dbReference type="GO" id="GO:0031297">
    <property type="term" value="P:replication fork processing"/>
    <property type="evidence" value="ECO:0007669"/>
    <property type="project" value="TreeGrafter"/>
</dbReference>
<evidence type="ECO:0000256" key="3">
    <source>
        <dbReference type="ARBA" id="ARBA00022454"/>
    </source>
</evidence>